<dbReference type="NCBIfam" id="NF001611">
    <property type="entry name" value="PRK00400.1-3"/>
    <property type="match status" value="1"/>
</dbReference>
<reference evidence="11 12" key="1">
    <citation type="journal article" date="2016" name="Appl. Environ. Microbiol.">
        <title>Lack of Overt Genome Reduction in the Bryostatin-Producing Bryozoan Symbiont "Candidatus Endobugula sertula".</title>
        <authorList>
            <person name="Miller I.J."/>
            <person name="Vanee N."/>
            <person name="Fong S.S."/>
            <person name="Lim-Fong G.E."/>
            <person name="Kwan J.C."/>
        </authorList>
    </citation>
    <scope>NUCLEOTIDE SEQUENCE [LARGE SCALE GENOMIC DNA]</scope>
    <source>
        <strain evidence="11">AB1-4</strain>
    </source>
</reference>
<dbReference type="GO" id="GO:0004636">
    <property type="term" value="F:phosphoribosyl-ATP diphosphatase activity"/>
    <property type="evidence" value="ECO:0007669"/>
    <property type="project" value="UniProtKB-UniRule"/>
</dbReference>
<proteinExistence type="inferred from homology"/>
<dbReference type="Proteomes" id="UP000242502">
    <property type="component" value="Unassembled WGS sequence"/>
</dbReference>
<dbReference type="UniPathway" id="UPA00031">
    <property type="reaction ID" value="UER00007"/>
</dbReference>
<comment type="catalytic activity">
    <reaction evidence="1 10">
        <text>1-(5-phospho-beta-D-ribosyl)-ATP + H2O = 1-(5-phospho-beta-D-ribosyl)-5'-AMP + diphosphate + H(+)</text>
        <dbReference type="Rhea" id="RHEA:22828"/>
        <dbReference type="ChEBI" id="CHEBI:15377"/>
        <dbReference type="ChEBI" id="CHEBI:15378"/>
        <dbReference type="ChEBI" id="CHEBI:33019"/>
        <dbReference type="ChEBI" id="CHEBI:59457"/>
        <dbReference type="ChEBI" id="CHEBI:73183"/>
        <dbReference type="EC" id="3.6.1.31"/>
    </reaction>
</comment>
<evidence type="ECO:0000256" key="2">
    <source>
        <dbReference type="ARBA" id="ARBA00004496"/>
    </source>
</evidence>
<dbReference type="HAMAP" id="MF_01020">
    <property type="entry name" value="HisE"/>
    <property type="match status" value="1"/>
</dbReference>
<gene>
    <name evidence="10" type="primary">hisE</name>
    <name evidence="11" type="ORF">AB835_05355</name>
</gene>
<dbReference type="AlphaFoldDB" id="A0A1D2QRE2"/>
<keyword evidence="5 10" id="KW-0028">Amino-acid biosynthesis</keyword>
<dbReference type="InterPro" id="IPR008179">
    <property type="entry name" value="HisE"/>
</dbReference>
<evidence type="ECO:0000256" key="4">
    <source>
        <dbReference type="ARBA" id="ARBA00022490"/>
    </source>
</evidence>
<evidence type="ECO:0000313" key="12">
    <source>
        <dbReference type="Proteomes" id="UP000242502"/>
    </source>
</evidence>
<keyword evidence="7 10" id="KW-0378">Hydrolase</keyword>
<dbReference type="GO" id="GO:0005524">
    <property type="term" value="F:ATP binding"/>
    <property type="evidence" value="ECO:0007669"/>
    <property type="project" value="UniProtKB-KW"/>
</dbReference>
<evidence type="ECO:0000256" key="3">
    <source>
        <dbReference type="ARBA" id="ARBA00005204"/>
    </source>
</evidence>
<comment type="similarity">
    <text evidence="10">Belongs to the PRA-PH family.</text>
</comment>
<dbReference type="EMBL" id="MDLC01000013">
    <property type="protein sequence ID" value="ODS24155.1"/>
    <property type="molecule type" value="Genomic_DNA"/>
</dbReference>
<evidence type="ECO:0000256" key="10">
    <source>
        <dbReference type="HAMAP-Rule" id="MF_01020"/>
    </source>
</evidence>
<comment type="subcellular location">
    <subcellularLocation>
        <location evidence="2 10">Cytoplasm</location>
    </subcellularLocation>
</comment>
<name>A0A1D2QRE2_9GAMM</name>
<keyword evidence="9 10" id="KW-0368">Histidine biosynthesis</keyword>
<keyword evidence="6 10" id="KW-0547">Nucleotide-binding</keyword>
<keyword evidence="8 10" id="KW-0067">ATP-binding</keyword>
<evidence type="ECO:0000256" key="5">
    <source>
        <dbReference type="ARBA" id="ARBA00022605"/>
    </source>
</evidence>
<dbReference type="Pfam" id="PF01503">
    <property type="entry name" value="PRA-PH"/>
    <property type="match status" value="1"/>
</dbReference>
<dbReference type="GO" id="GO:0005737">
    <property type="term" value="C:cytoplasm"/>
    <property type="evidence" value="ECO:0007669"/>
    <property type="project" value="UniProtKB-SubCell"/>
</dbReference>
<accession>A0A1D2QRE2</accession>
<protein>
    <recommendedName>
        <fullName evidence="10">Phosphoribosyl-ATP pyrophosphatase</fullName>
        <shortName evidence="10">PRA-PH</shortName>
        <ecNumber evidence="10">3.6.1.31</ecNumber>
    </recommendedName>
</protein>
<dbReference type="STRING" id="62101.AB835_05355"/>
<dbReference type="EC" id="3.6.1.31" evidence="10"/>
<evidence type="ECO:0000256" key="8">
    <source>
        <dbReference type="ARBA" id="ARBA00022840"/>
    </source>
</evidence>
<dbReference type="GO" id="GO:0000105">
    <property type="term" value="P:L-histidine biosynthetic process"/>
    <property type="evidence" value="ECO:0007669"/>
    <property type="project" value="UniProtKB-UniRule"/>
</dbReference>
<evidence type="ECO:0000256" key="7">
    <source>
        <dbReference type="ARBA" id="ARBA00022801"/>
    </source>
</evidence>
<dbReference type="InterPro" id="IPR021130">
    <property type="entry name" value="PRib-ATP_PPHydrolase-like"/>
</dbReference>
<dbReference type="NCBIfam" id="TIGR03188">
    <property type="entry name" value="histidine_hisI"/>
    <property type="match status" value="1"/>
</dbReference>
<sequence>MTNTTATDILASLSQTLKERKCAGSTDSSYVAQLHSQGLNKVLEKVGEEATETILAAKDAALSGNNADLVYETADLWFHSMVMLSHLNIEIQEVLDELVRRTGVSGLNEKASRHQ</sequence>
<organism evidence="11 12">
    <name type="scientific">Candidatus Endobugula sertula</name>
    <name type="common">Bugula neritina bacterial symbiont</name>
    <dbReference type="NCBI Taxonomy" id="62101"/>
    <lineage>
        <taxon>Bacteria</taxon>
        <taxon>Pseudomonadati</taxon>
        <taxon>Pseudomonadota</taxon>
        <taxon>Gammaproteobacteria</taxon>
        <taxon>Cellvibrionales</taxon>
        <taxon>Cellvibrionaceae</taxon>
        <taxon>Candidatus Endobugula</taxon>
    </lineage>
</organism>
<dbReference type="Gene3D" id="1.10.287.1080">
    <property type="entry name" value="MazG-like"/>
    <property type="match status" value="1"/>
</dbReference>
<dbReference type="PANTHER" id="PTHR42945">
    <property type="entry name" value="HISTIDINE BIOSYNTHESIS BIFUNCTIONAL PROTEIN"/>
    <property type="match status" value="1"/>
</dbReference>
<comment type="caution">
    <text evidence="11">The sequence shown here is derived from an EMBL/GenBank/DDBJ whole genome shotgun (WGS) entry which is preliminary data.</text>
</comment>
<dbReference type="SUPFAM" id="SSF101386">
    <property type="entry name" value="all-alpha NTP pyrophosphatases"/>
    <property type="match status" value="1"/>
</dbReference>
<comment type="pathway">
    <text evidence="3 10">Amino-acid biosynthesis; L-histidine biosynthesis; L-histidine from 5-phospho-alpha-D-ribose 1-diphosphate: step 2/9.</text>
</comment>
<evidence type="ECO:0000256" key="6">
    <source>
        <dbReference type="ARBA" id="ARBA00022741"/>
    </source>
</evidence>
<evidence type="ECO:0000256" key="9">
    <source>
        <dbReference type="ARBA" id="ARBA00023102"/>
    </source>
</evidence>
<evidence type="ECO:0000313" key="11">
    <source>
        <dbReference type="EMBL" id="ODS24155.1"/>
    </source>
</evidence>
<dbReference type="CDD" id="cd11534">
    <property type="entry name" value="NTP-PPase_HisIE_like"/>
    <property type="match status" value="1"/>
</dbReference>
<keyword evidence="4 10" id="KW-0963">Cytoplasm</keyword>
<dbReference type="PANTHER" id="PTHR42945:SF9">
    <property type="entry name" value="HISTIDINE BIOSYNTHESIS BIFUNCTIONAL PROTEIN HISIE"/>
    <property type="match status" value="1"/>
</dbReference>
<evidence type="ECO:0000256" key="1">
    <source>
        <dbReference type="ARBA" id="ARBA00001460"/>
    </source>
</evidence>